<keyword evidence="4" id="KW-1185">Reference proteome</keyword>
<dbReference type="RefSeq" id="WP_386806186.1">
    <property type="nucleotide sequence ID" value="NZ_JBHTMU010000058.1"/>
</dbReference>
<feature type="transmembrane region" description="Helical" evidence="1">
    <location>
        <begin position="145"/>
        <end position="165"/>
    </location>
</feature>
<evidence type="ECO:0000313" key="3">
    <source>
        <dbReference type="EMBL" id="MFD1344607.1"/>
    </source>
</evidence>
<dbReference type="EMBL" id="JBHTMU010000058">
    <property type="protein sequence ID" value="MFD1344607.1"/>
    <property type="molecule type" value="Genomic_DNA"/>
</dbReference>
<dbReference type="InterPro" id="IPR000620">
    <property type="entry name" value="EamA_dom"/>
</dbReference>
<accession>A0ABW3ZN87</accession>
<dbReference type="Proteomes" id="UP001597135">
    <property type="component" value="Unassembled WGS sequence"/>
</dbReference>
<feature type="transmembrane region" description="Helical" evidence="1">
    <location>
        <begin position="32"/>
        <end position="53"/>
    </location>
</feature>
<feature type="transmembrane region" description="Helical" evidence="1">
    <location>
        <begin position="217"/>
        <end position="241"/>
    </location>
</feature>
<protein>
    <submittedName>
        <fullName evidence="3">EamA family transporter</fullName>
    </submittedName>
</protein>
<keyword evidence="1" id="KW-0812">Transmembrane</keyword>
<feature type="domain" description="EamA" evidence="2">
    <location>
        <begin position="149"/>
        <end position="282"/>
    </location>
</feature>
<keyword evidence="1" id="KW-0472">Membrane</keyword>
<sequence>MSPEGFLLVLAAALCHATWNLLVKRLNAGAELLWLFSLVTVILYAPFALWAVLRWEDPSPLAALAIALSTALHLGYFLVLQAGYRAGDLSMVYPTARATGPILSGVLAVLLLGEEVNGTLILGAGVIVFGVFMLTGGFRRRSRAAALSLAFGLATGAFIGSYTIADAYAVTALAIPPLLVDYASSLGRVVLLAPLANRRRDRVAALWRDHRAEVTGIAIFSALAYILVLVAITFTPVVYVAPLRETSVLFAVLAGSLLLGEGDLARRLGWAAVIFAGVVLLATS</sequence>
<feature type="transmembrane region" description="Helical" evidence="1">
    <location>
        <begin position="6"/>
        <end position="23"/>
    </location>
</feature>
<feature type="transmembrane region" description="Helical" evidence="1">
    <location>
        <begin position="91"/>
        <end position="113"/>
    </location>
</feature>
<comment type="caution">
    <text evidence="3">The sequence shown here is derived from an EMBL/GenBank/DDBJ whole genome shotgun (WGS) entry which is preliminary data.</text>
</comment>
<dbReference type="SUPFAM" id="SSF103481">
    <property type="entry name" value="Multidrug resistance efflux transporter EmrE"/>
    <property type="match status" value="2"/>
</dbReference>
<reference evidence="4" key="1">
    <citation type="journal article" date="2019" name="Int. J. Syst. Evol. Microbiol.">
        <title>The Global Catalogue of Microorganisms (GCM) 10K type strain sequencing project: providing services to taxonomists for standard genome sequencing and annotation.</title>
        <authorList>
            <consortium name="The Broad Institute Genomics Platform"/>
            <consortium name="The Broad Institute Genome Sequencing Center for Infectious Disease"/>
            <person name="Wu L."/>
            <person name="Ma J."/>
        </authorList>
    </citation>
    <scope>NUCLEOTIDE SEQUENCE [LARGE SCALE GENOMIC DNA]</scope>
    <source>
        <strain evidence="4">CCUG 62953</strain>
    </source>
</reference>
<dbReference type="Pfam" id="PF00892">
    <property type="entry name" value="EamA"/>
    <property type="match status" value="2"/>
</dbReference>
<organism evidence="3 4">
    <name type="scientific">Litorisediminicola beolgyonensis</name>
    <dbReference type="NCBI Taxonomy" id="1173614"/>
    <lineage>
        <taxon>Bacteria</taxon>
        <taxon>Pseudomonadati</taxon>
        <taxon>Pseudomonadota</taxon>
        <taxon>Alphaproteobacteria</taxon>
        <taxon>Rhodobacterales</taxon>
        <taxon>Paracoccaceae</taxon>
        <taxon>Litorisediminicola</taxon>
    </lineage>
</organism>
<name>A0ABW3ZN87_9RHOB</name>
<evidence type="ECO:0000256" key="1">
    <source>
        <dbReference type="SAM" id="Phobius"/>
    </source>
</evidence>
<feature type="domain" description="EamA" evidence="2">
    <location>
        <begin position="5"/>
        <end position="135"/>
    </location>
</feature>
<evidence type="ECO:0000259" key="2">
    <source>
        <dbReference type="Pfam" id="PF00892"/>
    </source>
</evidence>
<feature type="transmembrane region" description="Helical" evidence="1">
    <location>
        <begin position="119"/>
        <end position="138"/>
    </location>
</feature>
<keyword evidence="1" id="KW-1133">Transmembrane helix</keyword>
<dbReference type="Gene3D" id="1.10.3730.20">
    <property type="match status" value="1"/>
</dbReference>
<gene>
    <name evidence="3" type="ORF">ACFQ4E_19405</name>
</gene>
<evidence type="ECO:0000313" key="4">
    <source>
        <dbReference type="Proteomes" id="UP001597135"/>
    </source>
</evidence>
<feature type="transmembrane region" description="Helical" evidence="1">
    <location>
        <begin position="59"/>
        <end position="79"/>
    </location>
</feature>
<dbReference type="InterPro" id="IPR037185">
    <property type="entry name" value="EmrE-like"/>
</dbReference>
<proteinExistence type="predicted"/>
<feature type="transmembrane region" description="Helical" evidence="1">
    <location>
        <begin position="264"/>
        <end position="283"/>
    </location>
</feature>
<feature type="transmembrane region" description="Helical" evidence="1">
    <location>
        <begin position="171"/>
        <end position="196"/>
    </location>
</feature>